<protein>
    <submittedName>
        <fullName evidence="1">Uncharacterized protein</fullName>
    </submittedName>
</protein>
<feature type="non-terminal residue" evidence="1">
    <location>
        <position position="1"/>
    </location>
</feature>
<gene>
    <name evidence="1" type="ORF">V5799_016754</name>
</gene>
<dbReference type="Proteomes" id="UP001321473">
    <property type="component" value="Unassembled WGS sequence"/>
</dbReference>
<proteinExistence type="predicted"/>
<accession>A0AAQ4F456</accession>
<evidence type="ECO:0000313" key="2">
    <source>
        <dbReference type="Proteomes" id="UP001321473"/>
    </source>
</evidence>
<keyword evidence="2" id="KW-1185">Reference proteome</keyword>
<sequence>DVTPFGRGQYMDRQPEVDDITVSSSSKHLLILILSVVTYCLDSVFSGGSLCCRVCSISFLLQTSLQFSPVFMHFLLLKLAIQQ</sequence>
<reference evidence="1 2" key="1">
    <citation type="journal article" date="2023" name="Arcadia Sci">
        <title>De novo assembly of a long-read Amblyomma americanum tick genome.</title>
        <authorList>
            <person name="Chou S."/>
            <person name="Poskanzer K.E."/>
            <person name="Rollins M."/>
            <person name="Thuy-Boun P.S."/>
        </authorList>
    </citation>
    <scope>NUCLEOTIDE SEQUENCE [LARGE SCALE GENOMIC DNA]</scope>
    <source>
        <strain evidence="1">F_SG_1</strain>
        <tissue evidence="1">Salivary glands</tissue>
    </source>
</reference>
<evidence type="ECO:0000313" key="1">
    <source>
        <dbReference type="EMBL" id="KAK8781904.1"/>
    </source>
</evidence>
<name>A0AAQ4F456_AMBAM</name>
<dbReference type="EMBL" id="JARKHS020007207">
    <property type="protein sequence ID" value="KAK8781904.1"/>
    <property type="molecule type" value="Genomic_DNA"/>
</dbReference>
<dbReference type="AlphaFoldDB" id="A0AAQ4F456"/>
<comment type="caution">
    <text evidence="1">The sequence shown here is derived from an EMBL/GenBank/DDBJ whole genome shotgun (WGS) entry which is preliminary data.</text>
</comment>
<organism evidence="1 2">
    <name type="scientific">Amblyomma americanum</name>
    <name type="common">Lone star tick</name>
    <dbReference type="NCBI Taxonomy" id="6943"/>
    <lineage>
        <taxon>Eukaryota</taxon>
        <taxon>Metazoa</taxon>
        <taxon>Ecdysozoa</taxon>
        <taxon>Arthropoda</taxon>
        <taxon>Chelicerata</taxon>
        <taxon>Arachnida</taxon>
        <taxon>Acari</taxon>
        <taxon>Parasitiformes</taxon>
        <taxon>Ixodida</taxon>
        <taxon>Ixodoidea</taxon>
        <taxon>Ixodidae</taxon>
        <taxon>Amblyomminae</taxon>
        <taxon>Amblyomma</taxon>
    </lineage>
</organism>